<accession>A0A2P2IT52</accession>
<protein>
    <submittedName>
        <fullName evidence="1">Uncharacterized protein</fullName>
    </submittedName>
</protein>
<dbReference type="AlphaFoldDB" id="A0A2P2IT52"/>
<organism evidence="1">
    <name type="scientific">Rhizophora mucronata</name>
    <name type="common">Asiatic mangrove</name>
    <dbReference type="NCBI Taxonomy" id="61149"/>
    <lineage>
        <taxon>Eukaryota</taxon>
        <taxon>Viridiplantae</taxon>
        <taxon>Streptophyta</taxon>
        <taxon>Embryophyta</taxon>
        <taxon>Tracheophyta</taxon>
        <taxon>Spermatophyta</taxon>
        <taxon>Magnoliopsida</taxon>
        <taxon>eudicotyledons</taxon>
        <taxon>Gunneridae</taxon>
        <taxon>Pentapetalae</taxon>
        <taxon>rosids</taxon>
        <taxon>fabids</taxon>
        <taxon>Malpighiales</taxon>
        <taxon>Rhizophoraceae</taxon>
        <taxon>Rhizophora</taxon>
    </lineage>
</organism>
<dbReference type="EMBL" id="GGEC01003884">
    <property type="protein sequence ID" value="MBW84367.1"/>
    <property type="molecule type" value="Transcribed_RNA"/>
</dbReference>
<name>A0A2P2IT52_RHIMU</name>
<reference evidence="1" key="1">
    <citation type="submission" date="2018-02" db="EMBL/GenBank/DDBJ databases">
        <title>Rhizophora mucronata_Transcriptome.</title>
        <authorList>
            <person name="Meera S.P."/>
            <person name="Sreeshan A."/>
            <person name="Augustine A."/>
        </authorList>
    </citation>
    <scope>NUCLEOTIDE SEQUENCE</scope>
    <source>
        <tissue evidence="1">Leaf</tissue>
    </source>
</reference>
<evidence type="ECO:0000313" key="1">
    <source>
        <dbReference type="EMBL" id="MBW84367.1"/>
    </source>
</evidence>
<sequence length="41" mass="5027">MGSKPSRNELDQNPKKFWKQKRRWVFVCFRVYENSRAPAIK</sequence>
<proteinExistence type="predicted"/>